<gene>
    <name evidence="1" type="ORF">PSRA_1068</name>
</gene>
<dbReference type="Pfam" id="PF00702">
    <property type="entry name" value="Hydrolase"/>
    <property type="match status" value="1"/>
</dbReference>
<dbReference type="PANTHER" id="PTHR43611">
    <property type="entry name" value="ALPHA-D-GLUCOSE 1-PHOSPHATE PHOSPHATASE"/>
    <property type="match status" value="1"/>
</dbReference>
<dbReference type="PANTHER" id="PTHR43611:SF3">
    <property type="entry name" value="FLAVIN MONONUCLEOTIDE HYDROLASE 1, CHLOROPLATIC"/>
    <property type="match status" value="1"/>
</dbReference>
<dbReference type="AlphaFoldDB" id="A0A261EXU2"/>
<dbReference type="Gene3D" id="3.40.50.1000">
    <property type="entry name" value="HAD superfamily/HAD-like"/>
    <property type="match status" value="1"/>
</dbReference>
<dbReference type="RefSeq" id="WP_094660879.1">
    <property type="nucleotide sequence ID" value="NZ_MWWR01000007.1"/>
</dbReference>
<dbReference type="OrthoDB" id="9797415at2"/>
<evidence type="ECO:0000313" key="1">
    <source>
        <dbReference type="EMBL" id="OZG51671.1"/>
    </source>
</evidence>
<comment type="caution">
    <text evidence="1">The sequence shown here is derived from an EMBL/GenBank/DDBJ whole genome shotgun (WGS) entry which is preliminary data.</text>
</comment>
<dbReference type="NCBIfam" id="TIGR01509">
    <property type="entry name" value="HAD-SF-IA-v3"/>
    <property type="match status" value="1"/>
</dbReference>
<dbReference type="SFLD" id="SFLDG01129">
    <property type="entry name" value="C1.5:_HAD__Beta-PGM__Phosphata"/>
    <property type="match status" value="1"/>
</dbReference>
<dbReference type="EMBL" id="MWWR01000007">
    <property type="protein sequence ID" value="OZG51671.1"/>
    <property type="molecule type" value="Genomic_DNA"/>
</dbReference>
<proteinExistence type="predicted"/>
<organism evidence="1 2">
    <name type="scientific">Pseudoscardovia radai</name>
    <dbReference type="NCBI Taxonomy" id="987066"/>
    <lineage>
        <taxon>Bacteria</taxon>
        <taxon>Bacillati</taxon>
        <taxon>Actinomycetota</taxon>
        <taxon>Actinomycetes</taxon>
        <taxon>Bifidobacteriales</taxon>
        <taxon>Bifidobacteriaceae</taxon>
        <taxon>Pseudoscardovia</taxon>
    </lineage>
</organism>
<sequence>MAAATDAPITDVLFDFAGVLVDWRPELALRGRVPQDVIDGFLDHGDPHGFWAFDDLRDAGMPGREVCAAYDAWHEPPLRGAYRVYLDNIAQTIAGMMPGMDALLHDLAAAGVGVWGLTNWSAEDIDAPFTRLPALAMLGGTVVSGRERCVKPTADIYRLALSRFGLDPAHAMFFDDKPENVAGAEACGIRAHVFAGAQAVRETLRGCGVAV</sequence>
<keyword evidence="2" id="KW-1185">Reference proteome</keyword>
<dbReference type="SFLD" id="SFLDS00003">
    <property type="entry name" value="Haloacid_Dehalogenase"/>
    <property type="match status" value="1"/>
</dbReference>
<dbReference type="InterPro" id="IPR006439">
    <property type="entry name" value="HAD-SF_hydro_IA"/>
</dbReference>
<protein>
    <submittedName>
        <fullName evidence="1">Haloacid dehalogenase</fullName>
    </submittedName>
</protein>
<dbReference type="SUPFAM" id="SSF56784">
    <property type="entry name" value="HAD-like"/>
    <property type="match status" value="1"/>
</dbReference>
<dbReference type="Proteomes" id="UP000216725">
    <property type="component" value="Unassembled WGS sequence"/>
</dbReference>
<evidence type="ECO:0000313" key="2">
    <source>
        <dbReference type="Proteomes" id="UP000216725"/>
    </source>
</evidence>
<dbReference type="InterPro" id="IPR023214">
    <property type="entry name" value="HAD_sf"/>
</dbReference>
<reference evidence="1 2" key="1">
    <citation type="journal article" date="2017" name="BMC Genomics">
        <title>Comparative genomic and phylogenomic analyses of the Bifidobacteriaceae family.</title>
        <authorList>
            <person name="Lugli G.A."/>
            <person name="Milani C."/>
            <person name="Turroni F."/>
            <person name="Duranti S."/>
            <person name="Mancabelli L."/>
            <person name="Mangifesta M."/>
            <person name="Ferrario C."/>
            <person name="Modesto M."/>
            <person name="Mattarelli P."/>
            <person name="Jiri K."/>
            <person name="van Sinderen D."/>
            <person name="Ventura M."/>
        </authorList>
    </citation>
    <scope>NUCLEOTIDE SEQUENCE [LARGE SCALE GENOMIC DNA]</scope>
    <source>
        <strain evidence="1 2">DSM 24742</strain>
    </source>
</reference>
<name>A0A261EXU2_9BIFI</name>
<dbReference type="CDD" id="cd02603">
    <property type="entry name" value="HAD_sEH-N_like"/>
    <property type="match status" value="1"/>
</dbReference>
<dbReference type="InterPro" id="IPR036412">
    <property type="entry name" value="HAD-like_sf"/>
</dbReference>
<accession>A0A261EXU2</accession>